<reference evidence="1" key="1">
    <citation type="submission" date="2018-09" db="EMBL/GenBank/DDBJ databases">
        <title>A genomic encyclopedia of anaerobic methanotrophic archaea.</title>
        <authorList>
            <person name="Skennerton C.T."/>
            <person name="Chadwick G.L."/>
            <person name="Laso-Perez R."/>
            <person name="Leu A.O."/>
            <person name="Speth D.R."/>
            <person name="Yu H."/>
            <person name="Morgan-Lang C."/>
            <person name="Hatzenpichler R."/>
            <person name="Goudeau D."/>
            <person name="Malmstrom R."/>
            <person name="Woyke T."/>
            <person name="Hallam S."/>
            <person name="Tyson G.W."/>
            <person name="Wegener G."/>
            <person name="Boetius A."/>
            <person name="Orphan V.J."/>
        </authorList>
    </citation>
    <scope>NUCLEOTIDE SEQUENCE</scope>
    <source>
        <strain evidence="1">CONS3730D10UFb2</strain>
    </source>
</reference>
<proteinExistence type="predicted"/>
<gene>
    <name evidence="1" type="ORF">C5S46_07555</name>
</gene>
<comment type="caution">
    <text evidence="1">The sequence shown here is derived from an EMBL/GenBank/DDBJ whole genome shotgun (WGS) entry which is preliminary data.</text>
</comment>
<sequence>MNVTNIAIVGIVLSILVFGIKTGLGCGFANLRKHEIIMVCAVYMVICVIMGFLIGYLSVDSLGNISGIGISFHILLALLMIVAGIYTQKQWNCGCDVSRRTFIFLSLPCPICLSALFIACTMLASTLEWSGFIIGIIVGSIFFLSALTSSFIFRSLGKTPQTLGDLMMFIGIFYVLGAVLIPAYIQTKTIASPSFSVDIGATLISFVIFFIFIASGFIIHRGVEQ</sequence>
<dbReference type="EMBL" id="QYBA01000259">
    <property type="protein sequence ID" value="TKY91112.1"/>
    <property type="molecule type" value="Genomic_DNA"/>
</dbReference>
<dbReference type="Proteomes" id="UP000315423">
    <property type="component" value="Unassembled WGS sequence"/>
</dbReference>
<accession>A0AC61S913</accession>
<protein>
    <submittedName>
        <fullName evidence="1">Membrane transporter</fullName>
    </submittedName>
</protein>
<evidence type="ECO:0000313" key="1">
    <source>
        <dbReference type="EMBL" id="TKY91112.1"/>
    </source>
</evidence>
<name>A0AC61S913_9EURY</name>
<evidence type="ECO:0000313" key="2">
    <source>
        <dbReference type="Proteomes" id="UP000315423"/>
    </source>
</evidence>
<organism evidence="1 2">
    <name type="scientific">Candidatus Methanomarinus sp</name>
    <dbReference type="NCBI Taxonomy" id="3386244"/>
    <lineage>
        <taxon>Archaea</taxon>
        <taxon>Methanobacteriati</taxon>
        <taxon>Methanobacteriota</taxon>
        <taxon>Stenosarchaea group</taxon>
        <taxon>Methanomicrobia</taxon>
        <taxon>Methanosarcinales</taxon>
        <taxon>ANME-2 cluster</taxon>
        <taxon>Candidatus Methanocomedenaceae</taxon>
        <taxon>Candidatus Methanomarinus</taxon>
    </lineage>
</organism>